<accession>A0A7W5FNS7</accession>
<keyword evidence="2" id="KW-0285">Flavoprotein</keyword>
<evidence type="ECO:0000256" key="1">
    <source>
        <dbReference type="ARBA" id="ARBA00001974"/>
    </source>
</evidence>
<evidence type="ECO:0000256" key="3">
    <source>
        <dbReference type="ARBA" id="ARBA00022827"/>
    </source>
</evidence>
<dbReference type="InterPro" id="IPR006094">
    <property type="entry name" value="Oxid_FAD_bind_N"/>
</dbReference>
<reference evidence="6 7" key="1">
    <citation type="submission" date="2020-08" db="EMBL/GenBank/DDBJ databases">
        <title>Genomic Encyclopedia of Type Strains, Phase III (KMG-III): the genomes of soil and plant-associated and newly described type strains.</title>
        <authorList>
            <person name="Whitman W."/>
        </authorList>
    </citation>
    <scope>NUCLEOTIDE SEQUENCE [LARGE SCALE GENOMIC DNA]</scope>
    <source>
        <strain evidence="6 7">CECT 5862</strain>
    </source>
</reference>
<keyword evidence="4" id="KW-0560">Oxidoreductase</keyword>
<comment type="caution">
    <text evidence="6">The sequence shown here is derived from an EMBL/GenBank/DDBJ whole genome shotgun (WGS) entry which is preliminary data.</text>
</comment>
<name>A0A7W5FNS7_9BACL</name>
<dbReference type="PROSITE" id="PS51387">
    <property type="entry name" value="FAD_PCMH"/>
    <property type="match status" value="1"/>
</dbReference>
<dbReference type="InterPro" id="IPR016164">
    <property type="entry name" value="FAD-linked_Oxase-like_C"/>
</dbReference>
<organism evidence="6 7">
    <name type="scientific">Paenibacillus phyllosphaerae</name>
    <dbReference type="NCBI Taxonomy" id="274593"/>
    <lineage>
        <taxon>Bacteria</taxon>
        <taxon>Bacillati</taxon>
        <taxon>Bacillota</taxon>
        <taxon>Bacilli</taxon>
        <taxon>Bacillales</taxon>
        <taxon>Paenibacillaceae</taxon>
        <taxon>Paenibacillus</taxon>
    </lineage>
</organism>
<protein>
    <submittedName>
        <fullName evidence="6">FAD/FMN-containing dehydrogenase</fullName>
    </submittedName>
</protein>
<dbReference type="SUPFAM" id="SSF56176">
    <property type="entry name" value="FAD-binding/transporter-associated domain-like"/>
    <property type="match status" value="1"/>
</dbReference>
<dbReference type="AlphaFoldDB" id="A0A7W5FNS7"/>
<dbReference type="RefSeq" id="WP_183601496.1">
    <property type="nucleotide sequence ID" value="NZ_JACHXK010000008.1"/>
</dbReference>
<dbReference type="Gene3D" id="1.10.45.10">
    <property type="entry name" value="Vanillyl-alcohol Oxidase, Chain A, domain 4"/>
    <property type="match status" value="1"/>
</dbReference>
<dbReference type="InterPro" id="IPR004113">
    <property type="entry name" value="FAD-bd_oxidored_4_C"/>
</dbReference>
<gene>
    <name evidence="6" type="ORF">FHS18_003693</name>
</gene>
<keyword evidence="7" id="KW-1185">Reference proteome</keyword>
<dbReference type="Proteomes" id="UP000570361">
    <property type="component" value="Unassembled WGS sequence"/>
</dbReference>
<dbReference type="GO" id="GO:0008720">
    <property type="term" value="F:D-lactate dehydrogenase (NAD+) activity"/>
    <property type="evidence" value="ECO:0007669"/>
    <property type="project" value="TreeGrafter"/>
</dbReference>
<sequence>MEWMKDVLEVFGEERLVTNPAQIDKLSKDYYWYSPVLAPLLKDKSADAVIVPQTVEEATEVLDFAYQRSIPVTTRGAGTGNYGQAIPLSGGIVLDLSKLDQVLEITDAYARVQAGVRLGALEKRLREQGKELRIYPSTFMKATVGGFVCGGSGGIGSITWGNLWDGNVLEAVVLTAEETPRRLIVQGEELQAYIHNYGTTGIIAELVIPIADKVEWVQTVAQFDDFESACLFAHDVAVDDSIRKRLVSPMEWPIPSYFKPIAAKLEDGASVCMLEIAQGCEESIASHASVHGGRIGYTIPPEQYRKVMNLSDFTWNHTTLWALKTDPSLTYLQAGFKLDRLMEQVRLIKNKFGHEVLMHLELIRSAGSIVPASLPIVRYTTHERLYEIIAYFRSIGVGINDPHTWVLEQGGRGEWDVMHQAKRANDPRGLLNPGKLLTPVESLTNQEG</sequence>
<evidence type="ECO:0000313" key="7">
    <source>
        <dbReference type="Proteomes" id="UP000570361"/>
    </source>
</evidence>
<dbReference type="InterPro" id="IPR016171">
    <property type="entry name" value="Vanillyl_alc_oxidase_C-sub2"/>
</dbReference>
<evidence type="ECO:0000313" key="6">
    <source>
        <dbReference type="EMBL" id="MBB3111625.1"/>
    </source>
</evidence>
<dbReference type="GO" id="GO:1903457">
    <property type="term" value="P:lactate catabolic process"/>
    <property type="evidence" value="ECO:0007669"/>
    <property type="project" value="TreeGrafter"/>
</dbReference>
<dbReference type="PANTHER" id="PTHR11748">
    <property type="entry name" value="D-LACTATE DEHYDROGENASE"/>
    <property type="match status" value="1"/>
</dbReference>
<dbReference type="Gene3D" id="3.30.465.10">
    <property type="match status" value="1"/>
</dbReference>
<dbReference type="SUPFAM" id="SSF55103">
    <property type="entry name" value="FAD-linked oxidases, C-terminal domain"/>
    <property type="match status" value="1"/>
</dbReference>
<comment type="cofactor">
    <cofactor evidence="1">
        <name>FAD</name>
        <dbReference type="ChEBI" id="CHEBI:57692"/>
    </cofactor>
</comment>
<dbReference type="InterPro" id="IPR016166">
    <property type="entry name" value="FAD-bd_PCMH"/>
</dbReference>
<proteinExistence type="predicted"/>
<evidence type="ECO:0000256" key="4">
    <source>
        <dbReference type="ARBA" id="ARBA00023002"/>
    </source>
</evidence>
<evidence type="ECO:0000256" key="2">
    <source>
        <dbReference type="ARBA" id="ARBA00022630"/>
    </source>
</evidence>
<dbReference type="InterPro" id="IPR036318">
    <property type="entry name" value="FAD-bd_PCMH-like_sf"/>
</dbReference>
<keyword evidence="3" id="KW-0274">FAD</keyword>
<feature type="domain" description="FAD-binding PCMH-type" evidence="5">
    <location>
        <begin position="42"/>
        <end position="213"/>
    </location>
</feature>
<dbReference type="GO" id="GO:0071949">
    <property type="term" value="F:FAD binding"/>
    <property type="evidence" value="ECO:0007669"/>
    <property type="project" value="InterPro"/>
</dbReference>
<dbReference type="PANTHER" id="PTHR11748:SF119">
    <property type="entry name" value="D-2-HYDROXYGLUTARATE DEHYDROGENASE"/>
    <property type="match status" value="1"/>
</dbReference>
<evidence type="ECO:0000259" key="5">
    <source>
        <dbReference type="PROSITE" id="PS51387"/>
    </source>
</evidence>
<dbReference type="Pfam" id="PF01565">
    <property type="entry name" value="FAD_binding_4"/>
    <property type="match status" value="1"/>
</dbReference>
<dbReference type="GO" id="GO:0004458">
    <property type="term" value="F:D-lactate dehydrogenase (cytochrome) activity"/>
    <property type="evidence" value="ECO:0007669"/>
    <property type="project" value="UniProtKB-EC"/>
</dbReference>
<dbReference type="InterPro" id="IPR016169">
    <property type="entry name" value="FAD-bd_PCMH_sub2"/>
</dbReference>
<dbReference type="EMBL" id="JACHXK010000008">
    <property type="protein sequence ID" value="MBB3111625.1"/>
    <property type="molecule type" value="Genomic_DNA"/>
</dbReference>
<dbReference type="Pfam" id="PF02913">
    <property type="entry name" value="FAD-oxidase_C"/>
    <property type="match status" value="1"/>
</dbReference>